<sequence length="58" mass="6367">MAAISQVKFPTIEVHISNPARRGGNSDIARVSRSTVTGFGIFGYWMALRGIRDMLDAK</sequence>
<dbReference type="SUPFAM" id="SSF52304">
    <property type="entry name" value="Type II 3-dehydroquinate dehydratase"/>
    <property type="match status" value="1"/>
</dbReference>
<dbReference type="InterPro" id="IPR001874">
    <property type="entry name" value="DHquinase_II"/>
</dbReference>
<evidence type="ECO:0000256" key="6">
    <source>
        <dbReference type="ARBA" id="ARBA00023239"/>
    </source>
</evidence>
<evidence type="ECO:0000256" key="5">
    <source>
        <dbReference type="ARBA" id="ARBA00012060"/>
    </source>
</evidence>
<evidence type="ECO:0000313" key="7">
    <source>
        <dbReference type="EMBL" id="MBM3226576.1"/>
    </source>
</evidence>
<protein>
    <recommendedName>
        <fullName evidence="5">3-dehydroquinate dehydratase</fullName>
        <ecNumber evidence="5">4.2.1.10</ecNumber>
    </recommendedName>
</protein>
<dbReference type="EMBL" id="VGLS01000959">
    <property type="protein sequence ID" value="MBM3226576.1"/>
    <property type="molecule type" value="Genomic_DNA"/>
</dbReference>
<reference evidence="7" key="1">
    <citation type="submission" date="2019-03" db="EMBL/GenBank/DDBJ databases">
        <title>Lake Tanganyika Metagenome-Assembled Genomes (MAGs).</title>
        <authorList>
            <person name="Tran P."/>
        </authorList>
    </citation>
    <scope>NUCLEOTIDE SEQUENCE</scope>
    <source>
        <strain evidence="7">K_DeepCast_65m_m2_066</strain>
    </source>
</reference>
<accession>A0A938B4L0</accession>
<dbReference type="GO" id="GO:0003855">
    <property type="term" value="F:3-dehydroquinate dehydratase activity"/>
    <property type="evidence" value="ECO:0007669"/>
    <property type="project" value="UniProtKB-EC"/>
</dbReference>
<dbReference type="InterPro" id="IPR036441">
    <property type="entry name" value="DHquinase_II_sf"/>
</dbReference>
<comment type="similarity">
    <text evidence="3">Belongs to the type-II 3-dehydroquinase family.</text>
</comment>
<name>A0A938B4L0_UNCTE</name>
<proteinExistence type="inferred from homology"/>
<gene>
    <name evidence="7" type="ORF">FJZ47_22660</name>
</gene>
<comment type="catalytic activity">
    <reaction evidence="1">
        <text>3-dehydroquinate = 3-dehydroshikimate + H2O</text>
        <dbReference type="Rhea" id="RHEA:21096"/>
        <dbReference type="ChEBI" id="CHEBI:15377"/>
        <dbReference type="ChEBI" id="CHEBI:16630"/>
        <dbReference type="ChEBI" id="CHEBI:32364"/>
        <dbReference type="EC" id="4.2.1.10"/>
    </reaction>
</comment>
<dbReference type="Proteomes" id="UP000712673">
    <property type="component" value="Unassembled WGS sequence"/>
</dbReference>
<evidence type="ECO:0000256" key="2">
    <source>
        <dbReference type="ARBA" id="ARBA00004902"/>
    </source>
</evidence>
<evidence type="ECO:0000256" key="4">
    <source>
        <dbReference type="ARBA" id="ARBA00011193"/>
    </source>
</evidence>
<comment type="caution">
    <text evidence="7">The sequence shown here is derived from an EMBL/GenBank/DDBJ whole genome shotgun (WGS) entry which is preliminary data.</text>
</comment>
<keyword evidence="6" id="KW-0456">Lyase</keyword>
<organism evidence="7 8">
    <name type="scientific">Tectimicrobiota bacterium</name>
    <dbReference type="NCBI Taxonomy" id="2528274"/>
    <lineage>
        <taxon>Bacteria</taxon>
        <taxon>Pseudomonadati</taxon>
        <taxon>Nitrospinota/Tectimicrobiota group</taxon>
        <taxon>Candidatus Tectimicrobiota</taxon>
    </lineage>
</organism>
<dbReference type="AlphaFoldDB" id="A0A938B4L0"/>
<evidence type="ECO:0000256" key="3">
    <source>
        <dbReference type="ARBA" id="ARBA00011037"/>
    </source>
</evidence>
<evidence type="ECO:0000313" key="8">
    <source>
        <dbReference type="Proteomes" id="UP000712673"/>
    </source>
</evidence>
<dbReference type="Gene3D" id="3.40.50.9100">
    <property type="entry name" value="Dehydroquinase, class II"/>
    <property type="match status" value="1"/>
</dbReference>
<comment type="pathway">
    <text evidence="2">Metabolic intermediate biosynthesis; chorismate biosynthesis; chorismate from D-erythrose 4-phosphate and phosphoenolpyruvate: step 3/7.</text>
</comment>
<evidence type="ECO:0000256" key="1">
    <source>
        <dbReference type="ARBA" id="ARBA00001864"/>
    </source>
</evidence>
<dbReference type="EC" id="4.2.1.10" evidence="5"/>
<comment type="subunit">
    <text evidence="4">Homododecamer.</text>
</comment>
<dbReference type="Pfam" id="PF01220">
    <property type="entry name" value="DHquinase_II"/>
    <property type="match status" value="1"/>
</dbReference>